<dbReference type="GO" id="GO:0016020">
    <property type="term" value="C:membrane"/>
    <property type="evidence" value="ECO:0007669"/>
    <property type="project" value="UniProtKB-SubCell"/>
</dbReference>
<reference evidence="8 9" key="1">
    <citation type="submission" date="2019-07" db="EMBL/GenBank/DDBJ databases">
        <authorList>
            <person name="Kim J."/>
        </authorList>
    </citation>
    <scope>NUCLEOTIDE SEQUENCE [LARGE SCALE GENOMIC DNA]</scope>
    <source>
        <strain evidence="8 9">N4</strain>
    </source>
</reference>
<keyword evidence="6" id="KW-0175">Coiled coil</keyword>
<sequence>MLKVMELIDGGMGIVHNRDRISETLQSVIHSGIDSISFDKQLEDLAVQLEAAGNSTASSKMKEVAAKWREQSIYIAMCGHFSAGKSTVINRLSGRALLPSSPIPTSANIVEVRYGTSRAEIYRHNAEGGTSAEQIPLTQLQAACRDGEAIERIVLFEEVEWLRQGAVLLDTPGVDSTDDAHRAATESALHLADVVVYVTDYNHVQSELNFTFAKKVADAGKPLIWIVNQIDKHREQELSFKSYRDSVEAALQAWNIAPAAIYYVSMRQPEHPCNEWMAAQSALSLLVEHRAPFVQVGAVRASQEIVKEYEAWASQPIAEEREQWEEQVGGKEAVQALQGEYDAAASQLEKLRGQITKQQNEWMQALTRLLRDAILTPAVLRDAAQQYLDSRKPGFKVGLLFTAAKTEAERERRLEQLTAKWNEELRAHVYAHLLPMYRTLAREAGADERLSVQVLEDELPHFTSDMLKQHVQESSAGSGEYTMNYCLSRAEEMKAAVRRTVLAGSDKLFEQISDRDSELIHQQEEQFEHMKQQLAALHQLEARLNEVKLKVNQLQAQLKHNSSGSEAKDDLQLLQHVIHYVRDQSCKLIEARRNELDEQYAEGGVSEQMAHADEMYITSVSTDTKLQAEAAEGQAYAAAPVLEPANVRSGIAAAVEALRSTSKQLERIDSMSALAADYRNKAERLSNNRFTVALFGAFSAGKSSFANALIGANALPVSPNPTTAAINTITAPTAERPHGTALIRLKSEQRLLEDMRYALVQMGDANAVHYSLEEAIASLSRWNPDMLHPSGRPHYSFIQAISTGYAHVKEHIGKEILVEEAEYRSYVADESRSAFVEHIEYMYDCEWTRQGFVFVDTPGADSINARHTGVAFEYIKNADMILFVTYYNHAFSQADRQFLTQLGRVKDAFEMDKMFFIVNAADLAASKDELESVMTYVEGRLLEFGIRSPRLNAVSSLRALEGKLADDKAQIRAAGFEAFEERFMSFAVNELAAMSMERAYADIQRAHGQLQALERALLSNAADREQQQQQIAQSWSEVEHQLNLLAETDESRSMTQECEELLYHVRQRIQYRFNDGFAYAFNPASLRADQSDLDLALRLAFQDWRRHLEVELTNEVLATSLRLEQHAKRLIVQHIGDASSFMMARFEGYVYEWPPLDSWTTPHVEAKLPQLQMEVKELRKWYKNAKHFFEAGGRDSLKQHLEVMCMEAMKIEVHNMQQMLISHITSCFQNEMTQLENEAREVWHAHYNRLCSVTSDTISLEVLQDAIQQVNRQREMSV</sequence>
<dbReference type="Gene3D" id="3.40.50.300">
    <property type="entry name" value="P-loop containing nucleotide triphosphate hydrolases"/>
    <property type="match status" value="2"/>
</dbReference>
<evidence type="ECO:0000256" key="5">
    <source>
        <dbReference type="ARBA" id="ARBA00023136"/>
    </source>
</evidence>
<dbReference type="AlphaFoldDB" id="A0A559IZC3"/>
<dbReference type="GO" id="GO:0003924">
    <property type="term" value="F:GTPase activity"/>
    <property type="evidence" value="ECO:0007669"/>
    <property type="project" value="InterPro"/>
</dbReference>
<dbReference type="SUPFAM" id="SSF52540">
    <property type="entry name" value="P-loop containing nucleoside triphosphate hydrolases"/>
    <property type="match status" value="2"/>
</dbReference>
<evidence type="ECO:0000256" key="4">
    <source>
        <dbReference type="ARBA" id="ARBA00023134"/>
    </source>
</evidence>
<keyword evidence="9" id="KW-1185">Reference proteome</keyword>
<dbReference type="InterPro" id="IPR027417">
    <property type="entry name" value="P-loop_NTPase"/>
</dbReference>
<proteinExistence type="predicted"/>
<comment type="subcellular location">
    <subcellularLocation>
        <location evidence="1">Membrane</location>
    </subcellularLocation>
</comment>
<organism evidence="8 9">
    <name type="scientific">Paenibacillus agilis</name>
    <dbReference type="NCBI Taxonomy" id="3020863"/>
    <lineage>
        <taxon>Bacteria</taxon>
        <taxon>Bacillati</taxon>
        <taxon>Bacillota</taxon>
        <taxon>Bacilli</taxon>
        <taxon>Bacillales</taxon>
        <taxon>Paenibacillaceae</taxon>
        <taxon>Paenibacillus</taxon>
    </lineage>
</organism>
<evidence type="ECO:0000313" key="9">
    <source>
        <dbReference type="Proteomes" id="UP000318102"/>
    </source>
</evidence>
<dbReference type="PANTHER" id="PTHR10465">
    <property type="entry name" value="TRANSMEMBRANE GTPASE FZO1"/>
    <property type="match status" value="1"/>
</dbReference>
<protein>
    <recommendedName>
        <fullName evidence="7">Dynamin N-terminal domain-containing protein</fullName>
    </recommendedName>
</protein>
<feature type="coiled-coil region" evidence="6">
    <location>
        <begin position="520"/>
        <end position="557"/>
    </location>
</feature>
<feature type="domain" description="Dynamin N-terminal" evidence="7">
    <location>
        <begin position="692"/>
        <end position="919"/>
    </location>
</feature>
<gene>
    <name evidence="8" type="ORF">FPZ44_07735</name>
</gene>
<keyword evidence="5" id="KW-0472">Membrane</keyword>
<dbReference type="PANTHER" id="PTHR10465:SF0">
    <property type="entry name" value="SARCALUMENIN"/>
    <property type="match status" value="1"/>
</dbReference>
<feature type="coiled-coil region" evidence="6">
    <location>
        <begin position="996"/>
        <end position="1030"/>
    </location>
</feature>
<dbReference type="Pfam" id="PF00350">
    <property type="entry name" value="Dynamin_N"/>
    <property type="match status" value="2"/>
</dbReference>
<keyword evidence="4" id="KW-0342">GTP-binding</keyword>
<evidence type="ECO:0000259" key="7">
    <source>
        <dbReference type="Pfam" id="PF00350"/>
    </source>
</evidence>
<feature type="domain" description="Dynamin N-terminal" evidence="7">
    <location>
        <begin position="75"/>
        <end position="229"/>
    </location>
</feature>
<feature type="coiled-coil region" evidence="6">
    <location>
        <begin position="334"/>
        <end position="361"/>
    </location>
</feature>
<dbReference type="OrthoDB" id="5477114at2"/>
<dbReference type="Proteomes" id="UP000318102">
    <property type="component" value="Unassembled WGS sequence"/>
</dbReference>
<evidence type="ECO:0000256" key="6">
    <source>
        <dbReference type="SAM" id="Coils"/>
    </source>
</evidence>
<evidence type="ECO:0000256" key="2">
    <source>
        <dbReference type="ARBA" id="ARBA00022741"/>
    </source>
</evidence>
<evidence type="ECO:0000256" key="1">
    <source>
        <dbReference type="ARBA" id="ARBA00004370"/>
    </source>
</evidence>
<keyword evidence="2" id="KW-0547">Nucleotide-binding</keyword>
<accession>A0A559IZC3</accession>
<comment type="caution">
    <text evidence="8">The sequence shown here is derived from an EMBL/GenBank/DDBJ whole genome shotgun (WGS) entry which is preliminary data.</text>
</comment>
<keyword evidence="3" id="KW-0378">Hydrolase</keyword>
<evidence type="ECO:0000313" key="8">
    <source>
        <dbReference type="EMBL" id="TVX92957.1"/>
    </source>
</evidence>
<dbReference type="InterPro" id="IPR045063">
    <property type="entry name" value="Dynamin_N"/>
</dbReference>
<dbReference type="InterPro" id="IPR027094">
    <property type="entry name" value="Mitofusin_fam"/>
</dbReference>
<evidence type="ECO:0000256" key="3">
    <source>
        <dbReference type="ARBA" id="ARBA00022801"/>
    </source>
</evidence>
<name>A0A559IZC3_9BACL</name>
<dbReference type="GO" id="GO:0008053">
    <property type="term" value="P:mitochondrial fusion"/>
    <property type="evidence" value="ECO:0007669"/>
    <property type="project" value="TreeGrafter"/>
</dbReference>
<dbReference type="EMBL" id="VNJK01000001">
    <property type="protein sequence ID" value="TVX92957.1"/>
    <property type="molecule type" value="Genomic_DNA"/>
</dbReference>
<dbReference type="GO" id="GO:0005525">
    <property type="term" value="F:GTP binding"/>
    <property type="evidence" value="ECO:0007669"/>
    <property type="project" value="UniProtKB-KW"/>
</dbReference>
<dbReference type="CDD" id="cd09912">
    <property type="entry name" value="DLP_2"/>
    <property type="match status" value="2"/>
</dbReference>